<dbReference type="KEGG" id="pnl:PNK_1259"/>
<dbReference type="AlphaFoldDB" id="A0A0U5CQ05"/>
<dbReference type="PATRIC" id="fig|389348.3.peg.1404"/>
<accession>A0A0U5CQ05</accession>
<evidence type="ECO:0000313" key="1">
    <source>
        <dbReference type="EMBL" id="CUI16876.1"/>
    </source>
</evidence>
<reference evidence="2" key="1">
    <citation type="submission" date="2015-09" db="EMBL/GenBank/DDBJ databases">
        <authorList>
            <person name="Bertelli C."/>
        </authorList>
    </citation>
    <scope>NUCLEOTIDE SEQUENCE [LARGE SCALE GENOMIC DNA]</scope>
    <source>
        <strain evidence="2">KNic</strain>
    </source>
</reference>
<protein>
    <submittedName>
        <fullName evidence="1">Uncharacterized protein</fullName>
    </submittedName>
</protein>
<gene>
    <name evidence="1" type="ORF">PNK_1259</name>
</gene>
<dbReference type="EMBL" id="LN879502">
    <property type="protein sequence ID" value="CUI16876.1"/>
    <property type="molecule type" value="Genomic_DNA"/>
</dbReference>
<sequence>MTLLGILLGYGRNNSLAFSKTNYVQKLEPFELYETNNSLNFFMNPGFIMINNGTNENENEEIRQTFRLAKKS</sequence>
<keyword evidence="2" id="KW-1185">Reference proteome</keyword>
<dbReference type="InParanoid" id="A0A0U5CQ05"/>
<organism evidence="1 2">
    <name type="scientific">Candidatus Protochlamydia naegleriophila</name>
    <dbReference type="NCBI Taxonomy" id="389348"/>
    <lineage>
        <taxon>Bacteria</taxon>
        <taxon>Pseudomonadati</taxon>
        <taxon>Chlamydiota</taxon>
        <taxon>Chlamydiia</taxon>
        <taxon>Parachlamydiales</taxon>
        <taxon>Parachlamydiaceae</taxon>
        <taxon>Candidatus Protochlamydia</taxon>
    </lineage>
</organism>
<proteinExistence type="predicted"/>
<name>A0A0U5CQ05_9BACT</name>
<dbReference type="Proteomes" id="UP000069902">
    <property type="component" value="Chromosome cPNK"/>
</dbReference>
<evidence type="ECO:0000313" key="2">
    <source>
        <dbReference type="Proteomes" id="UP000069902"/>
    </source>
</evidence>